<dbReference type="RefSeq" id="WP_188857980.1">
    <property type="nucleotide sequence ID" value="NZ_BMLT01000001.1"/>
</dbReference>
<feature type="domain" description="Nudix hydrolase" evidence="5">
    <location>
        <begin position="4"/>
        <end position="134"/>
    </location>
</feature>
<accession>A0A917Z7Z5</accession>
<keyword evidence="7" id="KW-1185">Reference proteome</keyword>
<evidence type="ECO:0000256" key="4">
    <source>
        <dbReference type="RuleBase" id="RU364043"/>
    </source>
</evidence>
<evidence type="ECO:0000313" key="6">
    <source>
        <dbReference type="EMBL" id="GGO76936.1"/>
    </source>
</evidence>
<reference evidence="6 7" key="1">
    <citation type="journal article" date="2014" name="Int. J. Syst. Evol. Microbiol.">
        <title>Complete genome sequence of Corynebacterium casei LMG S-19264T (=DSM 44701T), isolated from a smear-ripened cheese.</title>
        <authorList>
            <consortium name="US DOE Joint Genome Institute (JGI-PGF)"/>
            <person name="Walter F."/>
            <person name="Albersmeier A."/>
            <person name="Kalinowski J."/>
            <person name="Ruckert C."/>
        </authorList>
    </citation>
    <scope>NUCLEOTIDE SEQUENCE [LARGE SCALE GENOMIC DNA]</scope>
    <source>
        <strain evidence="6 7">CGMCC 1.7286</strain>
    </source>
</reference>
<dbReference type="EMBL" id="BMLT01000001">
    <property type="protein sequence ID" value="GGO76936.1"/>
    <property type="molecule type" value="Genomic_DNA"/>
</dbReference>
<comment type="subunit">
    <text evidence="2 4">Monomer.</text>
</comment>
<dbReference type="GO" id="GO:0017111">
    <property type="term" value="F:ribonucleoside triphosphate phosphatase activity"/>
    <property type="evidence" value="ECO:0007669"/>
    <property type="project" value="InterPro"/>
</dbReference>
<gene>
    <name evidence="4" type="primary">nudJ</name>
    <name evidence="6" type="ORF">GCM10011348_05320</name>
</gene>
<dbReference type="PANTHER" id="PTHR43222">
    <property type="entry name" value="NUDIX HYDROLASE 23"/>
    <property type="match status" value="1"/>
</dbReference>
<dbReference type="AlphaFoldDB" id="A0A917Z7Z5"/>
<dbReference type="Pfam" id="PF00293">
    <property type="entry name" value="NUDIX"/>
    <property type="match status" value="1"/>
</dbReference>
<evidence type="ECO:0000313" key="7">
    <source>
        <dbReference type="Proteomes" id="UP000599578"/>
    </source>
</evidence>
<dbReference type="SUPFAM" id="SSF55811">
    <property type="entry name" value="Nudix"/>
    <property type="match status" value="1"/>
</dbReference>
<evidence type="ECO:0000256" key="1">
    <source>
        <dbReference type="ARBA" id="ARBA00007608"/>
    </source>
</evidence>
<dbReference type="GO" id="GO:0017110">
    <property type="term" value="F:nucleoside diphosphate phosphatase activity"/>
    <property type="evidence" value="ECO:0007669"/>
    <property type="project" value="InterPro"/>
</dbReference>
<protein>
    <recommendedName>
        <fullName evidence="3 4">Phosphatase NudJ</fullName>
        <ecNumber evidence="4">3.6.1.-</ecNumber>
    </recommendedName>
</protein>
<comment type="caution">
    <text evidence="6">The sequence shown here is derived from an EMBL/GenBank/DDBJ whole genome shotgun (WGS) entry which is preliminary data.</text>
</comment>
<dbReference type="InterPro" id="IPR015797">
    <property type="entry name" value="NUDIX_hydrolase-like_dom_sf"/>
</dbReference>
<dbReference type="CDD" id="cd03675">
    <property type="entry name" value="NUDIX_Hydrolase"/>
    <property type="match status" value="1"/>
</dbReference>
<dbReference type="InterPro" id="IPR000086">
    <property type="entry name" value="NUDIX_hydrolase_dom"/>
</dbReference>
<dbReference type="Gene3D" id="3.90.79.10">
    <property type="entry name" value="Nucleoside Triphosphate Pyrophosphohydrolase"/>
    <property type="match status" value="1"/>
</dbReference>
<dbReference type="EC" id="3.6.1.-" evidence="4"/>
<organism evidence="6 7">
    <name type="scientific">Marinobacterium nitratireducens</name>
    <dbReference type="NCBI Taxonomy" id="518897"/>
    <lineage>
        <taxon>Bacteria</taxon>
        <taxon>Pseudomonadati</taxon>
        <taxon>Pseudomonadota</taxon>
        <taxon>Gammaproteobacteria</taxon>
        <taxon>Oceanospirillales</taxon>
        <taxon>Oceanospirillaceae</taxon>
        <taxon>Marinobacterium</taxon>
    </lineage>
</organism>
<dbReference type="PANTHER" id="PTHR43222:SF11">
    <property type="entry name" value="PHOSPHATASE NUDJ"/>
    <property type="match status" value="1"/>
</dbReference>
<comment type="similarity">
    <text evidence="1 4">Belongs to the Nudix hydrolase family. NudJ subfamily.</text>
</comment>
<evidence type="ECO:0000256" key="2">
    <source>
        <dbReference type="ARBA" id="ARBA00011245"/>
    </source>
</evidence>
<comment type="cofactor">
    <cofactor evidence="4">
        <name>Mg(2+)</name>
        <dbReference type="ChEBI" id="CHEBI:18420"/>
    </cofactor>
</comment>
<name>A0A917Z7Z5_9GAMM</name>
<sequence>MCWTPHATVATIVEQDGRFLLVEEVCGDQRVINQPAGHVEENETIRAAAVRETLEETRWHVEPQYLVGLYTYRAPANGVTYYRFCFAARALSHDAGATLDSDILRPLWLSRDELAARQEQLRSPLVLRCIDDYLAGRRFPLDFVVEHSETQSTPL</sequence>
<dbReference type="Proteomes" id="UP000599578">
    <property type="component" value="Unassembled WGS sequence"/>
</dbReference>
<keyword evidence="4 6" id="KW-0378">Hydrolase</keyword>
<dbReference type="InterPro" id="IPR033713">
    <property type="entry name" value="NudJ"/>
</dbReference>
<keyword evidence="4" id="KW-0460">Magnesium</keyword>
<evidence type="ECO:0000259" key="5">
    <source>
        <dbReference type="PROSITE" id="PS51462"/>
    </source>
</evidence>
<evidence type="ECO:0000256" key="3">
    <source>
        <dbReference type="ARBA" id="ARBA00015552"/>
    </source>
</evidence>
<proteinExistence type="inferred from homology"/>
<dbReference type="GO" id="GO:0004787">
    <property type="term" value="F:thiamine diphosphate phosphatase activity"/>
    <property type="evidence" value="ECO:0007669"/>
    <property type="project" value="InterPro"/>
</dbReference>
<dbReference type="PROSITE" id="PS51462">
    <property type="entry name" value="NUDIX"/>
    <property type="match status" value="1"/>
</dbReference>